<reference evidence="1" key="1">
    <citation type="submission" date="2023-10" db="EMBL/GenBank/DDBJ databases">
        <title>Genome assembly of Pristionchus species.</title>
        <authorList>
            <person name="Yoshida K."/>
            <person name="Sommer R.J."/>
        </authorList>
    </citation>
    <scope>NUCLEOTIDE SEQUENCE</scope>
    <source>
        <strain evidence="1">RS5133</strain>
    </source>
</reference>
<feature type="non-terminal residue" evidence="1">
    <location>
        <position position="1"/>
    </location>
</feature>
<protein>
    <submittedName>
        <fullName evidence="1">Uncharacterized protein</fullName>
    </submittedName>
</protein>
<evidence type="ECO:0000313" key="1">
    <source>
        <dbReference type="EMBL" id="GMT30990.1"/>
    </source>
</evidence>
<proteinExistence type="predicted"/>
<organism evidence="1 2">
    <name type="scientific">Pristionchus fissidentatus</name>
    <dbReference type="NCBI Taxonomy" id="1538716"/>
    <lineage>
        <taxon>Eukaryota</taxon>
        <taxon>Metazoa</taxon>
        <taxon>Ecdysozoa</taxon>
        <taxon>Nematoda</taxon>
        <taxon>Chromadorea</taxon>
        <taxon>Rhabditida</taxon>
        <taxon>Rhabditina</taxon>
        <taxon>Diplogasteromorpha</taxon>
        <taxon>Diplogasteroidea</taxon>
        <taxon>Neodiplogasteridae</taxon>
        <taxon>Pristionchus</taxon>
    </lineage>
</organism>
<dbReference type="EMBL" id="BTSY01000005">
    <property type="protein sequence ID" value="GMT30990.1"/>
    <property type="molecule type" value="Genomic_DNA"/>
</dbReference>
<evidence type="ECO:0000313" key="2">
    <source>
        <dbReference type="Proteomes" id="UP001432322"/>
    </source>
</evidence>
<name>A0AAV5WKB6_9BILA</name>
<accession>A0AAV5WKB6</accession>
<dbReference type="Proteomes" id="UP001432322">
    <property type="component" value="Unassembled WGS sequence"/>
</dbReference>
<keyword evidence="2" id="KW-1185">Reference proteome</keyword>
<comment type="caution">
    <text evidence="1">The sequence shown here is derived from an EMBL/GenBank/DDBJ whole genome shotgun (WGS) entry which is preliminary data.</text>
</comment>
<dbReference type="AlphaFoldDB" id="A0AAV5WKB6"/>
<sequence length="257" mass="26834">RRGVAGRGVEAGATAAPISRAVSTPDFSESTRSALLFSSSFSSSLSIMRDCRSALSARSSSTSISCTLAVNSAPIERETGAASLRATSISSSSQDIWCVFLSVTKSMTSSSSSSSYPTGGVTVERTVIAASSLAISRSTASSFSGVYEAAVLTLFHSTAATSSSQSWVLASESAGEDRALICSNKITSVVGVVWCVRVEILLEWGSRLTNQCGAVEERSCNLTTKARSNVDASLPNQHANTTPCRRISTRFAYANHG</sequence>
<gene>
    <name evidence="1" type="ORF">PFISCL1PPCAC_22287</name>
</gene>